<dbReference type="InterPro" id="IPR025737">
    <property type="entry name" value="FApF"/>
</dbReference>
<dbReference type="EMBL" id="JBDPZC010000013">
    <property type="protein sequence ID" value="MEO3715375.1"/>
    <property type="molecule type" value="Genomic_DNA"/>
</dbReference>
<dbReference type="RefSeq" id="WP_347612780.1">
    <property type="nucleotide sequence ID" value="NZ_JBDPZC010000013.1"/>
</dbReference>
<protein>
    <submittedName>
        <fullName evidence="2">Transporter</fullName>
    </submittedName>
</protein>
<keyword evidence="3" id="KW-1185">Reference proteome</keyword>
<evidence type="ECO:0000313" key="2">
    <source>
        <dbReference type="EMBL" id="MEO3715375.1"/>
    </source>
</evidence>
<reference evidence="2 3" key="1">
    <citation type="submission" date="2024-05" db="EMBL/GenBank/DDBJ databases">
        <title>Roseateles sp. 2.12 16S ribosomal RNA gene Genome sequencing and assembly.</title>
        <authorList>
            <person name="Woo H."/>
        </authorList>
    </citation>
    <scope>NUCLEOTIDE SEQUENCE [LARGE SCALE GENOMIC DNA]</scope>
    <source>
        <strain evidence="2 3">2.12</strain>
    </source>
</reference>
<name>A0ABV0GJU9_9BURK</name>
<keyword evidence="1" id="KW-0732">Signal</keyword>
<evidence type="ECO:0000256" key="1">
    <source>
        <dbReference type="SAM" id="SignalP"/>
    </source>
</evidence>
<feature type="chain" id="PRO_5045453166" evidence="1">
    <location>
        <begin position="21"/>
        <end position="334"/>
    </location>
</feature>
<evidence type="ECO:0000313" key="3">
    <source>
        <dbReference type="Proteomes" id="UP001462640"/>
    </source>
</evidence>
<sequence length="334" mass="35913">MKKYTLALLAALAPMGSALATENGQLRALLGAPSYELATPQFPGWYGQLWLQHYSARRLKGDDGQALQTQAATPLGTLPVQIQGEIEADVFVARGTWVTEKLVADGRLGFSATLPLVRQRNDIHLSATLPAGVPAGAAAAVQNLLDQQGAQRSGSKSGQGDLDLAGFVDWQQDDSRLVLGLSVVAPTGAYDAQRAVNPGAGKFWTVRPLVLASKVWENGLELGLRATYSVNTRNTDTDVRSGQYLHADYAAMYRVNDAWRLGLQGYLVEQTTNDNGPGVAAGGNKARVRALGPMLAYVSEDGVWSADVKVLKEFAVRNRPQGTTTWVRLNLRLD</sequence>
<accession>A0ABV0GJU9</accession>
<feature type="signal peptide" evidence="1">
    <location>
        <begin position="1"/>
        <end position="20"/>
    </location>
</feature>
<proteinExistence type="predicted"/>
<organism evidence="2 3">
    <name type="scientific">Roseateles flavus</name>
    <dbReference type="NCBI Taxonomy" id="3149041"/>
    <lineage>
        <taxon>Bacteria</taxon>
        <taxon>Pseudomonadati</taxon>
        <taxon>Pseudomonadota</taxon>
        <taxon>Betaproteobacteria</taxon>
        <taxon>Burkholderiales</taxon>
        <taxon>Sphaerotilaceae</taxon>
        <taxon>Roseateles</taxon>
    </lineage>
</organism>
<dbReference type="Proteomes" id="UP001462640">
    <property type="component" value="Unassembled WGS sequence"/>
</dbReference>
<comment type="caution">
    <text evidence="2">The sequence shown here is derived from an EMBL/GenBank/DDBJ whole genome shotgun (WGS) entry which is preliminary data.</text>
</comment>
<dbReference type="Pfam" id="PF13557">
    <property type="entry name" value="Phenol_MetA_deg"/>
    <property type="match status" value="1"/>
</dbReference>
<gene>
    <name evidence="2" type="ORF">ABDJ40_21605</name>
</gene>